<accession>A0A6N9YHQ1</accession>
<evidence type="ECO:0000256" key="2">
    <source>
        <dbReference type="SAM" id="MobiDB-lite"/>
    </source>
</evidence>
<dbReference type="PANTHER" id="PTHR33744">
    <property type="entry name" value="CARBOHYDRATE DIACID REGULATOR"/>
    <property type="match status" value="1"/>
</dbReference>
<dbReference type="InterPro" id="IPR025736">
    <property type="entry name" value="PucR_C-HTH_dom"/>
</dbReference>
<dbReference type="EMBL" id="JAAGOB010000002">
    <property type="protein sequence ID" value="NED94399.1"/>
    <property type="molecule type" value="Genomic_DNA"/>
</dbReference>
<keyword evidence="6" id="KW-1185">Reference proteome</keyword>
<feature type="domain" description="PucR C-terminal helix-turn-helix" evidence="3">
    <location>
        <begin position="334"/>
        <end position="392"/>
    </location>
</feature>
<dbReference type="Proteomes" id="UP000469185">
    <property type="component" value="Unassembled WGS sequence"/>
</dbReference>
<dbReference type="Pfam" id="PF17853">
    <property type="entry name" value="GGDEF_2"/>
    <property type="match status" value="1"/>
</dbReference>
<comment type="caution">
    <text evidence="5">The sequence shown here is derived from an EMBL/GenBank/DDBJ whole genome shotgun (WGS) entry which is preliminary data.</text>
</comment>
<evidence type="ECO:0000313" key="6">
    <source>
        <dbReference type="Proteomes" id="UP000469185"/>
    </source>
</evidence>
<dbReference type="Pfam" id="PF13556">
    <property type="entry name" value="HTH_30"/>
    <property type="match status" value="1"/>
</dbReference>
<name>A0A6N9YHQ1_9ACTN</name>
<sequence length="425" mass="46636">MQQLLDALAERVRRPAVLEDRFMRLVAYSSHDQAIDHVREDSILRRHASAEVKSWLTEFGLGTARRPFRLPANPELNMLPRVCVPVLHKDKVLGYLWFVDQDGSMSTADIEFCLREAAELGGQLHRDSVASLFSNARLSGAMHTLLSDSPLAGEAAETLEEAGYIAPEQGIAAVVIQGVPADSSESVDIEDPLTQSVADFCRLVRRGQALDLVRKDHCVLLLSCADDDDPYLRERVELATQLTRTALAAAGSSASLVVGVGGRRTRLHQANESFHEARMSADAARLLPGIGEVIYWSGLGVHQIVVKLAALGEQVPIVHPGLGRLMAEPDALPLLETLETYLDVAGNAQVTAERLNLHRTSLYYRLQRLEQLAHTDLKNGVERLALHLALKVARMTGQYVPRLAREDAQPNSSAQRTGPRVALSR</sequence>
<evidence type="ECO:0000259" key="4">
    <source>
        <dbReference type="Pfam" id="PF17853"/>
    </source>
</evidence>
<protein>
    <submittedName>
        <fullName evidence="5">PucR family transcriptional regulator</fullName>
    </submittedName>
</protein>
<comment type="similarity">
    <text evidence="1">Belongs to the CdaR family.</text>
</comment>
<dbReference type="PANTHER" id="PTHR33744:SF17">
    <property type="entry name" value="CONSERVED PROTEIN"/>
    <property type="match status" value="1"/>
</dbReference>
<gene>
    <name evidence="5" type="ORF">G1H11_03635</name>
</gene>
<dbReference type="RefSeq" id="WP_163816180.1">
    <property type="nucleotide sequence ID" value="NZ_JAAGOB010000002.1"/>
</dbReference>
<dbReference type="AlphaFoldDB" id="A0A6N9YHQ1"/>
<evidence type="ECO:0000256" key="1">
    <source>
        <dbReference type="ARBA" id="ARBA00006754"/>
    </source>
</evidence>
<feature type="domain" description="CdaR GGDEF-like" evidence="4">
    <location>
        <begin position="166"/>
        <end position="281"/>
    </location>
</feature>
<evidence type="ECO:0000313" key="5">
    <source>
        <dbReference type="EMBL" id="NED94399.1"/>
    </source>
</evidence>
<dbReference type="InterPro" id="IPR051448">
    <property type="entry name" value="CdaR-like_regulators"/>
</dbReference>
<dbReference type="Gene3D" id="1.10.10.2840">
    <property type="entry name" value="PucR C-terminal helix-turn-helix domain"/>
    <property type="match status" value="1"/>
</dbReference>
<dbReference type="InterPro" id="IPR042070">
    <property type="entry name" value="PucR_C-HTH_sf"/>
</dbReference>
<feature type="region of interest" description="Disordered" evidence="2">
    <location>
        <begin position="403"/>
        <end position="425"/>
    </location>
</feature>
<evidence type="ECO:0000259" key="3">
    <source>
        <dbReference type="Pfam" id="PF13556"/>
    </source>
</evidence>
<dbReference type="InterPro" id="IPR041522">
    <property type="entry name" value="CdaR_GGDEF"/>
</dbReference>
<proteinExistence type="inferred from homology"/>
<reference evidence="5 6" key="1">
    <citation type="submission" date="2020-02" db="EMBL/GenBank/DDBJ databases">
        <authorList>
            <person name="Li X.-J."/>
            <person name="Feng X.-M."/>
        </authorList>
    </citation>
    <scope>NUCLEOTIDE SEQUENCE [LARGE SCALE GENOMIC DNA]</scope>
    <source>
        <strain evidence="5 6">CGMCC 4.7225</strain>
    </source>
</reference>
<organism evidence="5 6">
    <name type="scientific">Phytoactinopolyspora alkaliphila</name>
    <dbReference type="NCBI Taxonomy" id="1783498"/>
    <lineage>
        <taxon>Bacteria</taxon>
        <taxon>Bacillati</taxon>
        <taxon>Actinomycetota</taxon>
        <taxon>Actinomycetes</taxon>
        <taxon>Jiangellales</taxon>
        <taxon>Jiangellaceae</taxon>
        <taxon>Phytoactinopolyspora</taxon>
    </lineage>
</organism>